<dbReference type="CDD" id="cd02440">
    <property type="entry name" value="AdoMet_MTases"/>
    <property type="match status" value="1"/>
</dbReference>
<dbReference type="InterPro" id="IPR005864">
    <property type="entry name" value="ATP_synth_F0_bsu_bac"/>
</dbReference>
<evidence type="ECO:0000256" key="9">
    <source>
        <dbReference type="ARBA" id="ARBA00010377"/>
    </source>
</evidence>
<sequence>MLFPTSFDVIVVGGGHAGTEAALASARMGQKTLLLTHNIETLGQMSCNPSIGGIGKGHLVKEVDAMGGAMAIATDESGIQFRILNSSKGPAVRATRAQADRILYKAAIRSRLENQPNLWLFQQAVDDLMVEGDRVVGAVTQIGLKFLAPAVVLTAGTFLDGKIHVGLQNYSAGRAGDPPAISLSARLKELKLPQGRLKTGTPPRIDGRSIDFTKMTEQPGDLDPVPVFSVMGNTAMHPQQSHVHRRDRRRGPALLPVDRRQDPPLCVQGIAPDFPGAGRPDHARILSERYLDQPAVRRANCPGAVDAGAGKRPHFAARLCHRIRLFRPARFEGIAGNQGRGGPVFRRPDQRHHGLRRSGRARHAGRHQRRAADPGPRIVDAGTLRSVPGRDGGRPGHARRDGAVPHVYQPRRIPPEPAGRQCRYAPDGNRPQARLRGRRPVGIVRPQARGRGPRTGTPAFHVGQSPHPGSGRIGARNRASHRTRILAGRPAAPSGRGLRQADDPVRQRWSRPGRPWRHRRSGARTDRNPAEIFGLYRPPDQGSGAPRALRKPETARGPERRGGAMKVFDRAVVGDVLRTGIDGLQLQLNAAQIEKLLDYLALLNKWNSVYNLTSVRDPLQMVTLHLLDSLAAVPAFAGAKNVLDVGAGGGLPGMVLAISRPDMKVSMIDTVHKKTAFLNQVKAELELTNVTVYTKRVEQLEVKTRFDVITSRAFADLSDFVNWSGHLLEQGGQFIALKGTAPAEERERLPAPWKVQKLAPLQVPGLEAERHLVFIKAEEPQANTETGGVGKTTTTVNLAAGLAKLNQRVLLVDLDPQGNATMGAGINKAGLAASTYEVMLGESDVATAHLRSEAGQFDVLPSNRELAGAEVEMVALDNRERRLKDALGKVDQDYDFILIDLRVLRAGRLVRPGQHHQEGARQPEPGLEDHRPAARDVRSAHDAVAAGIGPARAALRRQGRGLDALLGGDGDKITPDANTPSELRVMQMQAGKYQPRTRMDEGGLQELAASIKSQGIMQPILVRPVGTDTLTGDIKYEIIAGERRFRAAQLAGLDVLPVLVRNVDDQAAAAMALIENMQREDLNPLEEAQGIHRLITDFSFTHEQAANAVGRSRSAVSNLLRLMNLASSVQTMLMAGDIDMGHARALLAVDAASQINLANTVIAKRLSVRETEKLVARALEEQQSAPGDARLKEKSGDIVRLEEELSDKLATPVVFKMGTKGRGQMIIDFADLDILDGLGSESINECFQAYVQSCRPPVGYCHWIRPAHPEPGWRTQSMVGRLWRSNRSHREPGVRDDSRGRNKRCKKGVPVACAGRISKSIYHGSAVYCGTGAVSVGLLVMADLGFRSGNLGILLQPGHVLGFRHSGPGFPRRVLAGIAPRHRRRAGQAAKLCRNDHGNGQRSGRLRLPRQEQGHRPAGDHHLLLGLADERHGLPAGTVDRAVPRAWLHGRDPGAHQLPVPDDRVAGQATVAVAAFVRQYVCRRIAVHSDRSAAMVGAVAAGWSLGYLPHPGGDPASVCVYGVDCREKFNASSDRTSTKHDRSGRSNHHRPGRYRYRARFRHSGRQIPGSFGTSTRTDATTANQTVRDRRSAGCDLDDRCWYRSAVHLQQPVPECRYHRRSMITFAVLVWVSMKFVFPSLNAALDERAKRIADGLAAADQGQQAMVVAEKRASEALTSAREEASQRVADAEKRAQLVAEEIKANAQAEASRIIAQATADADQQLAKARESLRAQWSDLVSELAQIGSNADVQDYARNPKVSESDIAATIASLVKSPMTAEANNFLGMVVANGRIELLPEIGAQFQLLKNSAEGAADAEITSAFDLSAAQVSELVATLEKKFSRKLNPTVTVDPSLIGGVRVVVGDEVLDTSVRAKLQQMHVALVHELIKSRIQGIDSGAEVRNQGTVISVADGICRIHGLSDVMQGEMLEFPGNTFGLAMNLERDSVGSVILGAYEHISEGDTVKCTGRILEVPVGPELRGRVVNALGLPIDGKGPVDAKLTSPIEKIAPGVIARESVSQPMQTGLKSIDAMVPIGRGQRELIIGDRQTGKSAVAVDAIINQKGQGVTCIYVAIGQKASTIKNIVRSLEQHGAMEYTIVVAATASESAAMQYISAYSGCTMGEYFRDRGEDALIVYDDLSKQAVAYRQISLLLRRPPGREAYPGDVFYLHSRLLERAARVNADYVSAFTNGAVTGKTGSLTALPIIETQAGDVSAFVPTNVISITDGQIFLETSLFNSGIRPAINAGISVSRVGGAAQTKVIKNLSGGIRTDLAQYRELAAFAQFASDLDESTRKQLDRGARVTELLKQAQYSPLSISLMAASLFAVNKGYLDDVEVKKVLPFEAGLHAYLKTKQADLLSKIEASKQLDKDGEATLAAAIADFKKSGAF</sequence>
<dbReference type="InterPro" id="IPR028987">
    <property type="entry name" value="ATP_synth_B-like_membr_sf"/>
</dbReference>
<dbReference type="Gene3D" id="1.20.150.20">
    <property type="entry name" value="ATP synthase alpha/beta chain, C-terminal domain"/>
    <property type="match status" value="1"/>
</dbReference>
<feature type="compositionally biased region" description="Basic and acidic residues" evidence="33">
    <location>
        <begin position="915"/>
        <end position="934"/>
    </location>
</feature>
<proteinExistence type="inferred from homology"/>
<dbReference type="Gene3D" id="3.90.1530.30">
    <property type="match status" value="1"/>
</dbReference>
<dbReference type="EMBL" id="BKCJ010000004">
    <property type="protein sequence ID" value="GEU28331.1"/>
    <property type="molecule type" value="Genomic_DNA"/>
</dbReference>
<evidence type="ECO:0000256" key="18">
    <source>
        <dbReference type="ARBA" id="ARBA00022741"/>
    </source>
</evidence>
<protein>
    <recommendedName>
        <fullName evidence="13">ATP synthase subunit alpha, mitochondrial</fullName>
    </recommendedName>
    <alternativeName>
        <fullName evidence="12">ATP synthase subunit b-delta</fullName>
    </alternativeName>
</protein>
<feature type="coiled-coil region" evidence="32">
    <location>
        <begin position="1673"/>
        <end position="1700"/>
    </location>
</feature>
<evidence type="ECO:0000256" key="2">
    <source>
        <dbReference type="ARBA" id="ARBA00003784"/>
    </source>
</evidence>
<dbReference type="SUPFAM" id="SSF52540">
    <property type="entry name" value="P-loop containing nucleoside triphosphate hydrolases"/>
    <property type="match status" value="2"/>
</dbReference>
<dbReference type="SUPFAM" id="SSF110849">
    <property type="entry name" value="ParB/Sulfiredoxin"/>
    <property type="match status" value="1"/>
</dbReference>
<evidence type="ECO:0000256" key="23">
    <source>
        <dbReference type="ARBA" id="ARBA00022989"/>
    </source>
</evidence>
<keyword evidence="25" id="KW-0238">DNA-binding</keyword>
<dbReference type="SMART" id="SM00470">
    <property type="entry name" value="ParB"/>
    <property type="match status" value="1"/>
</dbReference>
<evidence type="ECO:0000256" key="6">
    <source>
        <dbReference type="ARBA" id="ARBA00006295"/>
    </source>
</evidence>
<evidence type="ECO:0000256" key="17">
    <source>
        <dbReference type="ARBA" id="ARBA00022692"/>
    </source>
</evidence>
<evidence type="ECO:0000256" key="20">
    <source>
        <dbReference type="ARBA" id="ARBA00022827"/>
    </source>
</evidence>
<comment type="similarity">
    <text evidence="8">Belongs to the ATPase alpha/beta chains family.</text>
</comment>
<evidence type="ECO:0000256" key="29">
    <source>
        <dbReference type="ARBA" id="ARBA00023310"/>
    </source>
</evidence>
<dbReference type="NCBIfam" id="NF009884">
    <property type="entry name" value="PRK13343.1"/>
    <property type="match status" value="1"/>
</dbReference>
<keyword evidence="15" id="KW-0138">CF(0)</keyword>
<dbReference type="InterPro" id="IPR029063">
    <property type="entry name" value="SAM-dependent_MTases_sf"/>
</dbReference>
<evidence type="ECO:0000256" key="15">
    <source>
        <dbReference type="ARBA" id="ARBA00022547"/>
    </source>
</evidence>
<dbReference type="CDD" id="cd18116">
    <property type="entry name" value="ATP-synt_F1_alpha_N"/>
    <property type="match status" value="1"/>
</dbReference>
<dbReference type="Pfam" id="PF17762">
    <property type="entry name" value="HTH_ParB"/>
    <property type="match status" value="1"/>
</dbReference>
<dbReference type="InterPro" id="IPR036188">
    <property type="entry name" value="FAD/NAD-bd_sf"/>
</dbReference>
<dbReference type="NCBIfam" id="TIGR01144">
    <property type="entry name" value="ATP_synt_b"/>
    <property type="match status" value="1"/>
</dbReference>
<evidence type="ECO:0000256" key="13">
    <source>
        <dbReference type="ARBA" id="ARBA00016087"/>
    </source>
</evidence>
<evidence type="ECO:0000256" key="27">
    <source>
        <dbReference type="ARBA" id="ARBA00023196"/>
    </source>
</evidence>
<keyword evidence="16" id="KW-0285">Flavoprotein</keyword>
<dbReference type="Pfam" id="PF00306">
    <property type="entry name" value="ATP-synt_ab_C"/>
    <property type="match status" value="1"/>
</dbReference>
<dbReference type="Gene3D" id="1.10.10.2830">
    <property type="match status" value="1"/>
</dbReference>
<dbReference type="InterPro" id="IPR026015">
    <property type="entry name" value="ATP_synth_OSCP/delta_N_sf"/>
</dbReference>
<evidence type="ECO:0000256" key="3">
    <source>
        <dbReference type="ARBA" id="ARBA00004167"/>
    </source>
</evidence>
<comment type="subcellular location">
    <subcellularLocation>
        <location evidence="5">Cell membrane</location>
    </subcellularLocation>
    <subcellularLocation>
        <location evidence="4">Membrane</location>
        <topology evidence="4">Peripheral membrane protein</topology>
    </subcellularLocation>
    <subcellularLocation>
        <location evidence="3">Membrane</location>
        <topology evidence="3">Single-pass membrane protein</topology>
    </subcellularLocation>
</comment>
<keyword evidence="17" id="KW-0812">Transmembrane</keyword>
<keyword evidence="19" id="KW-0375">Hydrogen ion transport</keyword>
<dbReference type="FunFam" id="3.90.1530.30:FF:000001">
    <property type="entry name" value="Chromosome partitioning protein ParB"/>
    <property type="match status" value="1"/>
</dbReference>
<dbReference type="Gene3D" id="6.10.250.1580">
    <property type="match status" value="1"/>
</dbReference>
<dbReference type="NCBIfam" id="TIGR00962">
    <property type="entry name" value="atpA"/>
    <property type="match status" value="1"/>
</dbReference>
<evidence type="ECO:0000256" key="28">
    <source>
        <dbReference type="ARBA" id="ARBA00023268"/>
    </source>
</evidence>
<keyword evidence="29" id="KW-0066">ATP synthesis</keyword>
<dbReference type="InterPro" id="IPR038376">
    <property type="entry name" value="ATP_synth_asu_C_sf"/>
</dbReference>
<comment type="function">
    <text evidence="31">F(1)F(0) ATP synthase produces ATP from ADP in the presence of a proton or sodium gradient. F-type ATPases consist of two structural domains, F(1) containing the extramembraneous catalytic core and F(0) containing the membrane proton channel, linked together by a central stalk and a peripheral stalk. During catalysis, ATP synthesis in the catalytic domain of F(1) is coupled via a rotary mechanism of the central stalk subunits to proton translocation.</text>
</comment>
<dbReference type="InterPro" id="IPR027417">
    <property type="entry name" value="P-loop_NTPase"/>
</dbReference>
<dbReference type="PRINTS" id="PR00125">
    <property type="entry name" value="ATPASEDELTA"/>
</dbReference>
<evidence type="ECO:0000256" key="24">
    <source>
        <dbReference type="ARBA" id="ARBA00023065"/>
    </source>
</evidence>
<dbReference type="GO" id="GO:0005886">
    <property type="term" value="C:plasma membrane"/>
    <property type="evidence" value="ECO:0007669"/>
    <property type="project" value="UniProtKB-SubCell"/>
</dbReference>
<dbReference type="Pfam" id="PF13614">
    <property type="entry name" value="AAA_31"/>
    <property type="match status" value="1"/>
</dbReference>
<dbReference type="SUPFAM" id="SSF81573">
    <property type="entry name" value="F1F0 ATP synthase subunit B, membrane domain"/>
    <property type="match status" value="1"/>
</dbReference>
<feature type="region of interest" description="Disordered" evidence="33">
    <location>
        <begin position="1531"/>
        <end position="1553"/>
    </location>
</feature>
<dbReference type="InterPro" id="IPR040131">
    <property type="entry name" value="MnmG_N"/>
</dbReference>
<dbReference type="GO" id="GO:0005524">
    <property type="term" value="F:ATP binding"/>
    <property type="evidence" value="ECO:0007669"/>
    <property type="project" value="UniProtKB-KW"/>
</dbReference>
<dbReference type="InterPro" id="IPR025669">
    <property type="entry name" value="AAA_dom"/>
</dbReference>
<dbReference type="Pfam" id="PF02874">
    <property type="entry name" value="ATP-synt_ab_N"/>
    <property type="match status" value="1"/>
</dbReference>
<evidence type="ECO:0000256" key="8">
    <source>
        <dbReference type="ARBA" id="ARBA00008936"/>
    </source>
</evidence>
<dbReference type="CDD" id="cd01132">
    <property type="entry name" value="F1-ATPase_alpha_CD"/>
    <property type="match status" value="1"/>
</dbReference>
<dbReference type="Gene3D" id="3.40.50.300">
    <property type="entry name" value="P-loop containing nucleotide triphosphate hydrolases"/>
    <property type="match status" value="2"/>
</dbReference>
<dbReference type="InterPro" id="IPR003682">
    <property type="entry name" value="rRNA_ssu_MeTfrase_G"/>
</dbReference>
<comment type="function">
    <text evidence="30">This fusion protein includes a component of the F(0) channel (subunit b) and of the F(1) subunit (subunit delta). Two copies of subunit b and one of delta together form the peripheral 'stator' stalk which links F(1) to F(0).</text>
</comment>
<comment type="subunit">
    <text evidence="11">F-type ATPases have 2 components, CF(1) - the catalytic core - and CF(0) - the membrane proton channel. CF(1) has five subunits: alpha(3), beta(3), gamma(1), delta(1), epsilon(1). CF(0) has three main subunits: a, b and c.</text>
</comment>
<dbReference type="InterPro" id="IPR020003">
    <property type="entry name" value="ATPase_a/bsu_AS"/>
</dbReference>
<dbReference type="Gene3D" id="3.50.50.60">
    <property type="entry name" value="FAD/NAD(P)-binding domain"/>
    <property type="match status" value="1"/>
</dbReference>
<dbReference type="InterPro" id="IPR033732">
    <property type="entry name" value="ATP_synth_F1_a_nt-bd_dom"/>
</dbReference>
<evidence type="ECO:0000256" key="10">
    <source>
        <dbReference type="ARBA" id="ARBA00010811"/>
    </source>
</evidence>
<dbReference type="Pfam" id="PF00213">
    <property type="entry name" value="OSCP"/>
    <property type="match status" value="1"/>
</dbReference>
<evidence type="ECO:0000256" key="14">
    <source>
        <dbReference type="ARBA" id="ARBA00022448"/>
    </source>
</evidence>
<evidence type="ECO:0000256" key="33">
    <source>
        <dbReference type="SAM" id="MobiDB-lite"/>
    </source>
</evidence>
<keyword evidence="18" id="KW-0547">Nucleotide-binding</keyword>
<dbReference type="FunFam" id="2.40.30.20:FF:000001">
    <property type="entry name" value="ATP synthase subunit alpha"/>
    <property type="match status" value="1"/>
</dbReference>
<dbReference type="Pfam" id="PF23552">
    <property type="entry name" value="ParB_C"/>
    <property type="match status" value="1"/>
</dbReference>
<reference evidence="35" key="1">
    <citation type="journal article" date="2019" name="Sci. Rep.">
        <title>Draft genome of Tanacetum cinerariifolium, the natural source of mosquito coil.</title>
        <authorList>
            <person name="Yamashiro T."/>
            <person name="Shiraishi A."/>
            <person name="Satake H."/>
            <person name="Nakayama K."/>
        </authorList>
    </citation>
    <scope>NUCLEOTIDE SEQUENCE</scope>
</reference>
<dbReference type="InterPro" id="IPR002146">
    <property type="entry name" value="ATP_synth_b/b'su_bac/chlpt"/>
</dbReference>
<comment type="caution">
    <text evidence="35">The sequence shown here is derived from an EMBL/GenBank/DDBJ whole genome shotgun (WGS) entry which is preliminary data.</text>
</comment>
<keyword evidence="27" id="KW-0139">CF(1)</keyword>
<dbReference type="Gene3D" id="2.40.30.20">
    <property type="match status" value="1"/>
</dbReference>
<evidence type="ECO:0000256" key="19">
    <source>
        <dbReference type="ARBA" id="ARBA00022781"/>
    </source>
</evidence>
<evidence type="ECO:0000259" key="34">
    <source>
        <dbReference type="SMART" id="SM00470"/>
    </source>
</evidence>
<comment type="function">
    <text evidence="2">Produces ATP from ADP in the presence of a proton gradient across the membrane. The alpha chain is a regulatory subunit.</text>
</comment>
<dbReference type="PANTHER" id="PTHR48082:SF2">
    <property type="entry name" value="ATP SYNTHASE SUBUNIT ALPHA, MITOCHONDRIAL"/>
    <property type="match status" value="1"/>
</dbReference>
<dbReference type="Gene3D" id="1.10.520.20">
    <property type="entry name" value="N-terminal domain of the delta subunit of the F1F0-ATP synthase"/>
    <property type="match status" value="1"/>
</dbReference>
<name>A0A699GFL3_TANCI</name>
<evidence type="ECO:0000256" key="4">
    <source>
        <dbReference type="ARBA" id="ARBA00004170"/>
    </source>
</evidence>
<dbReference type="GO" id="GO:0045259">
    <property type="term" value="C:proton-transporting ATP synthase complex"/>
    <property type="evidence" value="ECO:0007669"/>
    <property type="project" value="UniProtKB-KW"/>
</dbReference>
<evidence type="ECO:0000256" key="32">
    <source>
        <dbReference type="SAM" id="Coils"/>
    </source>
</evidence>
<dbReference type="InterPro" id="IPR003115">
    <property type="entry name" value="ParB_N"/>
</dbReference>
<dbReference type="SUPFAM" id="SSF50615">
    <property type="entry name" value="N-terminal domain of alpha and beta subunits of F1 ATP synthase"/>
    <property type="match status" value="1"/>
</dbReference>
<dbReference type="SUPFAM" id="SSF109709">
    <property type="entry name" value="KorB DNA-binding domain-like"/>
    <property type="match status" value="1"/>
</dbReference>
<evidence type="ECO:0000256" key="5">
    <source>
        <dbReference type="ARBA" id="ARBA00004236"/>
    </source>
</evidence>
<feature type="compositionally biased region" description="Basic residues" evidence="33">
    <location>
        <begin position="508"/>
        <end position="522"/>
    </location>
</feature>
<gene>
    <name evidence="35" type="ORF">Tci_000309</name>
</gene>
<feature type="compositionally biased region" description="Basic and acidic residues" evidence="33">
    <location>
        <begin position="1288"/>
        <end position="1300"/>
    </location>
</feature>
<dbReference type="InterPro" id="IPR023366">
    <property type="entry name" value="ATP_synth_asu-like_sf"/>
</dbReference>
<evidence type="ECO:0000256" key="30">
    <source>
        <dbReference type="ARBA" id="ARBA00024925"/>
    </source>
</evidence>
<dbReference type="HAMAP" id="MF_01416">
    <property type="entry name" value="ATP_synth_delta_bact"/>
    <property type="match status" value="1"/>
</dbReference>
<dbReference type="PANTHER" id="PTHR48082">
    <property type="entry name" value="ATP SYNTHASE SUBUNIT ALPHA, MITOCHONDRIAL"/>
    <property type="match status" value="1"/>
</dbReference>
<comment type="similarity">
    <text evidence="10">In the N-terminal section; belongs to the ATPase B chain family.</text>
</comment>
<dbReference type="Gene3D" id="3.40.50.150">
    <property type="entry name" value="Vaccinia Virus protein VP39"/>
    <property type="match status" value="1"/>
</dbReference>
<dbReference type="PROSITE" id="PS00152">
    <property type="entry name" value="ATPASE_ALPHA_BETA"/>
    <property type="match status" value="1"/>
</dbReference>
<dbReference type="Pfam" id="PF00006">
    <property type="entry name" value="ATP-synt_ab"/>
    <property type="match status" value="1"/>
</dbReference>
<dbReference type="InterPro" id="IPR041468">
    <property type="entry name" value="HTH_ParB/Spo0J"/>
</dbReference>
<feature type="compositionally biased region" description="Basic and acidic residues" evidence="33">
    <location>
        <begin position="391"/>
        <end position="403"/>
    </location>
</feature>
<evidence type="ECO:0000256" key="7">
    <source>
        <dbReference type="ARBA" id="ARBA00007046"/>
    </source>
</evidence>
<comment type="similarity">
    <text evidence="7">Belongs to the ATPase delta chain family.</text>
</comment>
<evidence type="ECO:0000256" key="1">
    <source>
        <dbReference type="ARBA" id="ARBA00001974"/>
    </source>
</evidence>
<evidence type="ECO:0000256" key="11">
    <source>
        <dbReference type="ARBA" id="ARBA00011648"/>
    </source>
</evidence>
<dbReference type="SUPFAM" id="SSF51905">
    <property type="entry name" value="FAD/NAD(P)-binding domain"/>
    <property type="match status" value="1"/>
</dbReference>
<dbReference type="Pfam" id="PF02195">
    <property type="entry name" value="ParB_N"/>
    <property type="match status" value="1"/>
</dbReference>
<evidence type="ECO:0000256" key="25">
    <source>
        <dbReference type="ARBA" id="ARBA00023125"/>
    </source>
</evidence>
<keyword evidence="20" id="KW-0274">FAD</keyword>
<dbReference type="GO" id="GO:0043531">
    <property type="term" value="F:ADP binding"/>
    <property type="evidence" value="ECO:0007669"/>
    <property type="project" value="TreeGrafter"/>
</dbReference>
<feature type="region of interest" description="Disordered" evidence="33">
    <location>
        <begin position="912"/>
        <end position="934"/>
    </location>
</feature>
<dbReference type="InterPro" id="IPR000194">
    <property type="entry name" value="ATPase_F1/V1/A1_a/bsu_nucl-bd"/>
</dbReference>
<dbReference type="NCBIfam" id="TIGR01145">
    <property type="entry name" value="ATP_synt_delta"/>
    <property type="match status" value="1"/>
</dbReference>
<keyword evidence="22" id="KW-1278">Translocase</keyword>
<feature type="region of interest" description="Disordered" evidence="33">
    <location>
        <begin position="1284"/>
        <end position="1303"/>
    </location>
</feature>
<dbReference type="FunFam" id="1.10.10.2830:FF:000001">
    <property type="entry name" value="Chromosome partitioning protein ParB"/>
    <property type="match status" value="1"/>
</dbReference>
<evidence type="ECO:0000256" key="12">
    <source>
        <dbReference type="ARBA" id="ARBA00015256"/>
    </source>
</evidence>
<dbReference type="InterPro" id="IPR000711">
    <property type="entry name" value="ATPase_OSCP/dsu"/>
</dbReference>
<evidence type="ECO:0000313" key="35">
    <source>
        <dbReference type="EMBL" id="GEU28331.1"/>
    </source>
</evidence>
<keyword evidence="23" id="KW-1133">Transmembrane helix</keyword>
<evidence type="ECO:0000256" key="26">
    <source>
        <dbReference type="ARBA" id="ARBA00023136"/>
    </source>
</evidence>
<dbReference type="NCBIfam" id="NF004402">
    <property type="entry name" value="PRK05758.2-2"/>
    <property type="match status" value="1"/>
</dbReference>
<dbReference type="InterPro" id="IPR004100">
    <property type="entry name" value="ATPase_F1/V1/A1_a/bsu_N"/>
</dbReference>
<keyword evidence="28" id="KW-0511">Multifunctional enzyme</keyword>
<dbReference type="InterPro" id="IPR057240">
    <property type="entry name" value="ParB_dimer_C"/>
</dbReference>
<evidence type="ECO:0000256" key="31">
    <source>
        <dbReference type="ARBA" id="ARBA00025198"/>
    </source>
</evidence>
<dbReference type="NCBIfam" id="TIGR00180">
    <property type="entry name" value="parB_part"/>
    <property type="match status" value="1"/>
</dbReference>
<feature type="region of interest" description="Disordered" evidence="33">
    <location>
        <begin position="1386"/>
        <end position="1418"/>
    </location>
</feature>
<accession>A0A699GFL3</accession>
<dbReference type="GO" id="GO:0003677">
    <property type="term" value="F:DNA binding"/>
    <property type="evidence" value="ECO:0007669"/>
    <property type="project" value="UniProtKB-KW"/>
</dbReference>
<dbReference type="InterPro" id="IPR004437">
    <property type="entry name" value="ParB/RepB/Spo0J"/>
</dbReference>
<dbReference type="SUPFAM" id="SSF47917">
    <property type="entry name" value="C-terminal domain of alpha and beta subunits of F1 ATP synthase"/>
    <property type="match status" value="1"/>
</dbReference>
<dbReference type="InterPro" id="IPR000793">
    <property type="entry name" value="ATP_synth_asu_C"/>
</dbReference>
<evidence type="ECO:0000256" key="16">
    <source>
        <dbReference type="ARBA" id="ARBA00022630"/>
    </source>
</evidence>
<dbReference type="GO" id="GO:0008649">
    <property type="term" value="F:rRNA methyltransferase activity"/>
    <property type="evidence" value="ECO:0007669"/>
    <property type="project" value="InterPro"/>
</dbReference>
<comment type="similarity">
    <text evidence="9">In the C-terminal section; belongs to the ATPase delta chain family.</text>
</comment>
<dbReference type="HAMAP" id="MF_01398">
    <property type="entry name" value="ATP_synth_b_bprime"/>
    <property type="match status" value="1"/>
</dbReference>
<dbReference type="GO" id="GO:0046933">
    <property type="term" value="F:proton-transporting ATP synthase activity, rotational mechanism"/>
    <property type="evidence" value="ECO:0007669"/>
    <property type="project" value="InterPro"/>
</dbReference>
<keyword evidence="21" id="KW-0067">ATP-binding</keyword>
<dbReference type="GO" id="GO:0009536">
    <property type="term" value="C:plastid"/>
    <property type="evidence" value="ECO:0007669"/>
    <property type="project" value="UniProtKB-ARBA"/>
</dbReference>
<keyword evidence="24" id="KW-0406">Ion transport</keyword>
<dbReference type="InterPro" id="IPR005294">
    <property type="entry name" value="ATP_synth_F1_asu"/>
</dbReference>
<keyword evidence="26" id="KW-0472">Membrane</keyword>
<feature type="compositionally biased region" description="Basic and acidic residues" evidence="33">
    <location>
        <begin position="1409"/>
        <end position="1418"/>
    </location>
</feature>
<feature type="region of interest" description="Disordered" evidence="33">
    <location>
        <begin position="337"/>
        <end position="562"/>
    </location>
</feature>
<comment type="similarity">
    <text evidence="6">Belongs to the ParB family.</text>
</comment>
<dbReference type="FunFam" id="3.50.50.60:FF:000010">
    <property type="entry name" value="tRNA uridine 5-carboxymethylaminomethyl modification enzyme MnmG"/>
    <property type="match status" value="1"/>
</dbReference>
<dbReference type="CDD" id="cd16393">
    <property type="entry name" value="SPO0J_N"/>
    <property type="match status" value="1"/>
</dbReference>
<dbReference type="SUPFAM" id="SSF53335">
    <property type="entry name" value="S-adenosyl-L-methionine-dependent methyltransferases"/>
    <property type="match status" value="1"/>
</dbReference>
<dbReference type="CDD" id="cd18113">
    <property type="entry name" value="ATP-synt_F1_alpha_C"/>
    <property type="match status" value="1"/>
</dbReference>
<feature type="compositionally biased region" description="Basic and acidic residues" evidence="33">
    <location>
        <begin position="550"/>
        <end position="562"/>
    </location>
</feature>
<keyword evidence="32" id="KW-0175">Coiled coil</keyword>
<dbReference type="SUPFAM" id="SSF47928">
    <property type="entry name" value="N-terminal domain of the delta subunit of the F1F0-ATP synthase"/>
    <property type="match status" value="1"/>
</dbReference>
<organism evidence="35">
    <name type="scientific">Tanacetum cinerariifolium</name>
    <name type="common">Dalmatian daisy</name>
    <name type="synonym">Chrysanthemum cinerariifolium</name>
    <dbReference type="NCBI Taxonomy" id="118510"/>
    <lineage>
        <taxon>Eukaryota</taxon>
        <taxon>Viridiplantae</taxon>
        <taxon>Streptophyta</taxon>
        <taxon>Embryophyta</taxon>
        <taxon>Tracheophyta</taxon>
        <taxon>Spermatophyta</taxon>
        <taxon>Magnoliopsida</taxon>
        <taxon>eudicotyledons</taxon>
        <taxon>Gunneridae</taxon>
        <taxon>Pentapetalae</taxon>
        <taxon>asterids</taxon>
        <taxon>campanulids</taxon>
        <taxon>Asterales</taxon>
        <taxon>Asteraceae</taxon>
        <taxon>Asteroideae</taxon>
        <taxon>Anthemideae</taxon>
        <taxon>Anthemidinae</taxon>
        <taxon>Tanacetum</taxon>
    </lineage>
</organism>
<keyword evidence="14" id="KW-0813">Transport</keyword>
<dbReference type="NCBIfam" id="TIGR00138">
    <property type="entry name" value="rsmG_gidB"/>
    <property type="match status" value="1"/>
</dbReference>
<dbReference type="InterPro" id="IPR036121">
    <property type="entry name" value="ATPase_F1/V1/A1_a/bsu_N_sf"/>
</dbReference>
<dbReference type="HAMAP" id="MF_00074">
    <property type="entry name" value="16SrRNA_methyltr_G"/>
    <property type="match status" value="1"/>
</dbReference>
<dbReference type="InterPro" id="IPR036086">
    <property type="entry name" value="ParB/Sulfiredoxin_sf"/>
</dbReference>
<dbReference type="CDD" id="cd06503">
    <property type="entry name" value="ATP-synt_Fo_b"/>
    <property type="match status" value="1"/>
</dbReference>
<evidence type="ECO:0000256" key="21">
    <source>
        <dbReference type="ARBA" id="ARBA00022840"/>
    </source>
</evidence>
<dbReference type="Pfam" id="PF02527">
    <property type="entry name" value="GidB"/>
    <property type="match status" value="1"/>
</dbReference>
<dbReference type="FunFam" id="3.40.50.300:FF:000002">
    <property type="entry name" value="ATP synthase subunit alpha"/>
    <property type="match status" value="1"/>
</dbReference>
<feature type="compositionally biased region" description="Basic residues" evidence="33">
    <location>
        <begin position="353"/>
        <end position="369"/>
    </location>
</feature>
<dbReference type="Pfam" id="PF01134">
    <property type="entry name" value="GIDA"/>
    <property type="match status" value="1"/>
</dbReference>
<evidence type="ECO:0000256" key="22">
    <source>
        <dbReference type="ARBA" id="ARBA00022967"/>
    </source>
</evidence>
<dbReference type="FunFam" id="1.20.150.20:FF:000001">
    <property type="entry name" value="ATP synthase subunit alpha"/>
    <property type="match status" value="1"/>
</dbReference>
<comment type="cofactor">
    <cofactor evidence="1">
        <name>FAD</name>
        <dbReference type="ChEBI" id="CHEBI:57692"/>
    </cofactor>
</comment>
<dbReference type="HAMAP" id="MF_01346">
    <property type="entry name" value="ATP_synth_alpha_bact"/>
    <property type="match status" value="1"/>
</dbReference>
<feature type="domain" description="ParB-like N-terminal" evidence="34">
    <location>
        <begin position="981"/>
        <end position="1077"/>
    </location>
</feature>